<dbReference type="Gene3D" id="3.40.50.720">
    <property type="entry name" value="NAD(P)-binding Rossmann-like Domain"/>
    <property type="match status" value="1"/>
</dbReference>
<dbReference type="CDD" id="cd05244">
    <property type="entry name" value="BVR-B_like_SDR_a"/>
    <property type="match status" value="1"/>
</dbReference>
<dbReference type="PANTHER" id="PTHR43355:SF2">
    <property type="entry name" value="FLAVIN REDUCTASE (NADPH)"/>
    <property type="match status" value="1"/>
</dbReference>
<evidence type="ECO:0000313" key="3">
    <source>
        <dbReference type="Proteomes" id="UP000250028"/>
    </source>
</evidence>
<dbReference type="PANTHER" id="PTHR43355">
    <property type="entry name" value="FLAVIN REDUCTASE (NADPH)"/>
    <property type="match status" value="1"/>
</dbReference>
<dbReference type="GO" id="GO:0042602">
    <property type="term" value="F:riboflavin reductase (NADPH) activity"/>
    <property type="evidence" value="ECO:0007669"/>
    <property type="project" value="TreeGrafter"/>
</dbReference>
<dbReference type="RefSeq" id="WP_109684351.1">
    <property type="nucleotide sequence ID" value="NZ_QGDN01000001.1"/>
</dbReference>
<dbReference type="Pfam" id="PF13460">
    <property type="entry name" value="NAD_binding_10"/>
    <property type="match status" value="1"/>
</dbReference>
<sequence>MRIAIIGANGRTGHLATEQALDRGHDVVAVARQPHNVTTQHERLTVRPADVMDEQALRAALAGTDVVISTLGIGTSRKPTTVYSVGVRKILNAMHSRTIQRLAVISAAPVGPRSDHPGLEHKIVLPILEALFGETYEDMREMKRILQASTADWVALRPPRLLAKPALGSYRIGPTPPPGGRSLRYGDLATALLDAIEDPRLSKTAQYVSN</sequence>
<dbReference type="SUPFAM" id="SSF51735">
    <property type="entry name" value="NAD(P)-binding Rossmann-fold domains"/>
    <property type="match status" value="1"/>
</dbReference>
<name>A0A2Y8ZP29_9MICO</name>
<dbReference type="InterPro" id="IPR036291">
    <property type="entry name" value="NAD(P)-bd_dom_sf"/>
</dbReference>
<dbReference type="InterPro" id="IPR051606">
    <property type="entry name" value="Polyketide_Oxido-like"/>
</dbReference>
<dbReference type="Proteomes" id="UP000250028">
    <property type="component" value="Unassembled WGS sequence"/>
</dbReference>
<organism evidence="2 3">
    <name type="scientific">Branchiibius hedensis</name>
    <dbReference type="NCBI Taxonomy" id="672460"/>
    <lineage>
        <taxon>Bacteria</taxon>
        <taxon>Bacillati</taxon>
        <taxon>Actinomycetota</taxon>
        <taxon>Actinomycetes</taxon>
        <taxon>Micrococcales</taxon>
        <taxon>Dermacoccaceae</taxon>
        <taxon>Branchiibius</taxon>
    </lineage>
</organism>
<dbReference type="InterPro" id="IPR016040">
    <property type="entry name" value="NAD(P)-bd_dom"/>
</dbReference>
<dbReference type="AlphaFoldDB" id="A0A2Y8ZP29"/>
<feature type="domain" description="NAD(P)-binding" evidence="1">
    <location>
        <begin position="7"/>
        <end position="199"/>
    </location>
</feature>
<accession>A0A2Y8ZP29</accession>
<protein>
    <submittedName>
        <fullName evidence="2">NADH-flavin reductase</fullName>
    </submittedName>
</protein>
<proteinExistence type="predicted"/>
<dbReference type="EMBL" id="UESZ01000001">
    <property type="protein sequence ID" value="SSA33685.1"/>
    <property type="molecule type" value="Genomic_DNA"/>
</dbReference>
<keyword evidence="3" id="KW-1185">Reference proteome</keyword>
<dbReference type="GO" id="GO:0004074">
    <property type="term" value="F:biliverdin reductase [NAD(P)H] activity"/>
    <property type="evidence" value="ECO:0007669"/>
    <property type="project" value="TreeGrafter"/>
</dbReference>
<evidence type="ECO:0000259" key="1">
    <source>
        <dbReference type="Pfam" id="PF13460"/>
    </source>
</evidence>
<gene>
    <name evidence="2" type="ORF">SAMN04489750_0970</name>
</gene>
<dbReference type="OrthoDB" id="3191258at2"/>
<reference evidence="3" key="1">
    <citation type="submission" date="2016-10" db="EMBL/GenBank/DDBJ databases">
        <authorList>
            <person name="Varghese N."/>
            <person name="Submissions S."/>
        </authorList>
    </citation>
    <scope>NUCLEOTIDE SEQUENCE [LARGE SCALE GENOMIC DNA]</scope>
    <source>
        <strain evidence="3">DSM 22951</strain>
    </source>
</reference>
<evidence type="ECO:0000313" key="2">
    <source>
        <dbReference type="EMBL" id="SSA33685.1"/>
    </source>
</evidence>